<protein>
    <submittedName>
        <fullName evidence="2">Uncharacterized protein</fullName>
    </submittedName>
</protein>
<proteinExistence type="predicted"/>
<keyword evidence="3" id="KW-1185">Reference proteome</keyword>
<accession>A0A4Y7IFD1</accession>
<organism evidence="2 3">
    <name type="scientific">Papaver somniferum</name>
    <name type="common">Opium poppy</name>
    <dbReference type="NCBI Taxonomy" id="3469"/>
    <lineage>
        <taxon>Eukaryota</taxon>
        <taxon>Viridiplantae</taxon>
        <taxon>Streptophyta</taxon>
        <taxon>Embryophyta</taxon>
        <taxon>Tracheophyta</taxon>
        <taxon>Spermatophyta</taxon>
        <taxon>Magnoliopsida</taxon>
        <taxon>Ranunculales</taxon>
        <taxon>Papaveraceae</taxon>
        <taxon>Papaveroideae</taxon>
        <taxon>Papaver</taxon>
    </lineage>
</organism>
<dbReference type="AlphaFoldDB" id="A0A4Y7IFD1"/>
<gene>
    <name evidence="2" type="ORF">C5167_040555</name>
</gene>
<evidence type="ECO:0000313" key="3">
    <source>
        <dbReference type="Proteomes" id="UP000316621"/>
    </source>
</evidence>
<dbReference type="Proteomes" id="UP000316621">
    <property type="component" value="Chromosome 1"/>
</dbReference>
<feature type="region of interest" description="Disordered" evidence="1">
    <location>
        <begin position="50"/>
        <end position="72"/>
    </location>
</feature>
<evidence type="ECO:0000313" key="2">
    <source>
        <dbReference type="EMBL" id="RZC47617.1"/>
    </source>
</evidence>
<evidence type="ECO:0000256" key="1">
    <source>
        <dbReference type="SAM" id="MobiDB-lite"/>
    </source>
</evidence>
<dbReference type="Gramene" id="RZC47617">
    <property type="protein sequence ID" value="RZC47617"/>
    <property type="gene ID" value="C5167_040555"/>
</dbReference>
<name>A0A4Y7IFD1_PAPSO</name>
<sequence>MSDSLAIVLQPVSYLELVSKILRGLGADWTSLQTSASNLKNSNAFFVGSQSTGRGRSSNRGRSSFNGRGNWNSTGNGRCHTIISTIHVATINN</sequence>
<reference evidence="2 3" key="1">
    <citation type="journal article" date="2018" name="Science">
        <title>The opium poppy genome and morphinan production.</title>
        <authorList>
            <person name="Guo L."/>
            <person name="Winzer T."/>
            <person name="Yang X."/>
            <person name="Li Y."/>
            <person name="Ning Z."/>
            <person name="He Z."/>
            <person name="Teodor R."/>
            <person name="Lu Y."/>
            <person name="Bowser T.A."/>
            <person name="Graham I.A."/>
            <person name="Ye K."/>
        </authorList>
    </citation>
    <scope>NUCLEOTIDE SEQUENCE [LARGE SCALE GENOMIC DNA]</scope>
    <source>
        <strain evidence="3">cv. HN1</strain>
        <tissue evidence="2">Leaves</tissue>
    </source>
</reference>
<dbReference type="EMBL" id="CM010715">
    <property type="protein sequence ID" value="RZC47617.1"/>
    <property type="molecule type" value="Genomic_DNA"/>
</dbReference>